<dbReference type="InterPro" id="IPR006461">
    <property type="entry name" value="PLAC_motif_containing"/>
</dbReference>
<gene>
    <name evidence="2" type="ORF">LSCM4_02067</name>
</gene>
<feature type="transmembrane region" description="Helical" evidence="1">
    <location>
        <begin position="78"/>
        <end position="103"/>
    </location>
</feature>
<accession>A0A836KDX8</accession>
<keyword evidence="1" id="KW-1133">Transmembrane helix</keyword>
<proteinExistence type="predicted"/>
<evidence type="ECO:0000313" key="3">
    <source>
        <dbReference type="Proteomes" id="UP000674143"/>
    </source>
</evidence>
<dbReference type="NCBIfam" id="TIGR01571">
    <property type="entry name" value="A_thal_Cys_rich"/>
    <property type="match status" value="1"/>
</dbReference>
<dbReference type="PANTHER" id="PTHR15907">
    <property type="entry name" value="DUF614 FAMILY PROTEIN-RELATED"/>
    <property type="match status" value="1"/>
</dbReference>
<dbReference type="KEGG" id="loi:92358037"/>
<keyword evidence="1" id="KW-0812">Transmembrane</keyword>
<evidence type="ECO:0000256" key="1">
    <source>
        <dbReference type="SAM" id="Phobius"/>
    </source>
</evidence>
<reference evidence="3" key="1">
    <citation type="journal article" date="2021" name="Microbiol. Resour. Announc.">
        <title>LGAAP: Leishmaniinae Genome Assembly and Annotation Pipeline.</title>
        <authorList>
            <person name="Almutairi H."/>
            <person name="Urbaniak M.D."/>
            <person name="Bates M.D."/>
            <person name="Jariyapan N."/>
            <person name="Kwakye-Nuako G."/>
            <person name="Thomaz-Soccol V."/>
            <person name="Al-Salem W.S."/>
            <person name="Dillon R.J."/>
            <person name="Bates P.A."/>
            <person name="Gatherer D."/>
        </authorList>
    </citation>
    <scope>NUCLEOTIDE SEQUENCE [LARGE SCALE GENOMIC DNA]</scope>
</reference>
<keyword evidence="3" id="KW-1185">Reference proteome</keyword>
<keyword evidence="1" id="KW-0472">Membrane</keyword>
<dbReference type="AlphaFoldDB" id="A0A836KDX8"/>
<reference evidence="3" key="2">
    <citation type="journal article" date="2021" name="Sci. Data">
        <title>Chromosome-scale genome sequencing, assembly and annotation of six genomes from subfamily Leishmaniinae.</title>
        <authorList>
            <person name="Almutairi H."/>
            <person name="Urbaniak M.D."/>
            <person name="Bates M.D."/>
            <person name="Jariyapan N."/>
            <person name="Kwakye-Nuako G."/>
            <person name="Thomaz Soccol V."/>
            <person name="Al-Salem W.S."/>
            <person name="Dillon R.J."/>
            <person name="Bates P.A."/>
            <person name="Gatherer D."/>
        </authorList>
    </citation>
    <scope>NUCLEOTIDE SEQUENCE [LARGE SCALE GENOMIC DNA]</scope>
</reference>
<protein>
    <recommendedName>
        <fullName evidence="4">Ama1 protein</fullName>
    </recommendedName>
</protein>
<dbReference type="Pfam" id="PF04749">
    <property type="entry name" value="PLAC8"/>
    <property type="match status" value="1"/>
</dbReference>
<evidence type="ECO:0008006" key="4">
    <source>
        <dbReference type="Google" id="ProtNLM"/>
    </source>
</evidence>
<dbReference type="RefSeq" id="XP_067061140.1">
    <property type="nucleotide sequence ID" value="XM_067204103.1"/>
</dbReference>
<name>A0A836KDX8_9TRYP</name>
<comment type="caution">
    <text evidence="2">The sequence shown here is derived from an EMBL/GenBank/DDBJ whole genome shotgun (WGS) entry which is preliminary data.</text>
</comment>
<evidence type="ECO:0000313" key="2">
    <source>
        <dbReference type="EMBL" id="KAG5472744.1"/>
    </source>
</evidence>
<dbReference type="EMBL" id="JAFHLR010000030">
    <property type="protein sequence ID" value="KAG5472744.1"/>
    <property type="molecule type" value="Genomic_DNA"/>
</dbReference>
<organism evidence="2 3">
    <name type="scientific">Leishmania orientalis</name>
    <dbReference type="NCBI Taxonomy" id="2249476"/>
    <lineage>
        <taxon>Eukaryota</taxon>
        <taxon>Discoba</taxon>
        <taxon>Euglenozoa</taxon>
        <taxon>Kinetoplastea</taxon>
        <taxon>Metakinetoplastina</taxon>
        <taxon>Trypanosomatida</taxon>
        <taxon>Trypanosomatidae</taxon>
        <taxon>Leishmaniinae</taxon>
        <taxon>Leishmania</taxon>
    </lineage>
</organism>
<dbReference type="Proteomes" id="UP000674143">
    <property type="component" value="Unassembled WGS sequence"/>
</dbReference>
<sequence>MSHSSKPEYSLVDQQEHADAVDFAVARTPQVAGSVTRPWHYGLCVTCTEMDSCLECYFCSVCQLSRQYNMFYHSKPELHLPVCLLVAGLNMAGVPSTFVLEYVMRFDIRRRYGIEGNLVSDCCVSWLCWPCAVQQQFLEMTSLGLCPGMSMCCVDPATPETPVML</sequence>
<dbReference type="GeneID" id="92358037"/>